<proteinExistence type="predicted"/>
<evidence type="ECO:0000313" key="1">
    <source>
        <dbReference type="EMBL" id="VFQ83037.1"/>
    </source>
</evidence>
<dbReference type="Proteomes" id="UP000595140">
    <property type="component" value="Unassembled WGS sequence"/>
</dbReference>
<evidence type="ECO:0000313" key="2">
    <source>
        <dbReference type="Proteomes" id="UP000595140"/>
    </source>
</evidence>
<protein>
    <submittedName>
        <fullName evidence="1">Uncharacterized protein</fullName>
    </submittedName>
</protein>
<reference evidence="1 2" key="1">
    <citation type="submission" date="2018-04" db="EMBL/GenBank/DDBJ databases">
        <authorList>
            <person name="Vogel A."/>
        </authorList>
    </citation>
    <scope>NUCLEOTIDE SEQUENCE [LARGE SCALE GENOMIC DNA]</scope>
</reference>
<organism evidence="1 2">
    <name type="scientific">Cuscuta campestris</name>
    <dbReference type="NCBI Taxonomy" id="132261"/>
    <lineage>
        <taxon>Eukaryota</taxon>
        <taxon>Viridiplantae</taxon>
        <taxon>Streptophyta</taxon>
        <taxon>Embryophyta</taxon>
        <taxon>Tracheophyta</taxon>
        <taxon>Spermatophyta</taxon>
        <taxon>Magnoliopsida</taxon>
        <taxon>eudicotyledons</taxon>
        <taxon>Gunneridae</taxon>
        <taxon>Pentapetalae</taxon>
        <taxon>asterids</taxon>
        <taxon>lamiids</taxon>
        <taxon>Solanales</taxon>
        <taxon>Convolvulaceae</taxon>
        <taxon>Cuscuteae</taxon>
        <taxon>Cuscuta</taxon>
        <taxon>Cuscuta subgen. Grammica</taxon>
        <taxon>Cuscuta sect. Cleistogrammica</taxon>
    </lineage>
</organism>
<accession>A0A484M376</accession>
<dbReference type="AlphaFoldDB" id="A0A484M376"/>
<name>A0A484M376_9ASTE</name>
<dbReference type="EMBL" id="OOIL02002503">
    <property type="protein sequence ID" value="VFQ83037.1"/>
    <property type="molecule type" value="Genomic_DNA"/>
</dbReference>
<gene>
    <name evidence="1" type="ORF">CCAM_LOCUS24813</name>
</gene>
<keyword evidence="2" id="KW-1185">Reference proteome</keyword>
<sequence length="104" mass="12283">MTEPFPEGIESEEMQGWQVIRIGVLQWLPCGMPNVKLTVKPLKFIYDTFDMLLFKKSHYLLLLFRFPDSRRCVSDVQISCMYVGLFIFDFGRWDETTISKIPPR</sequence>